<name>A0A916DQE4_9BACT</name>
<gene>
    <name evidence="1" type="ORF">AsAng_0007500</name>
</gene>
<evidence type="ECO:0000313" key="1">
    <source>
        <dbReference type="EMBL" id="BDS10045.1"/>
    </source>
</evidence>
<accession>A0A916DQE4</accession>
<dbReference type="RefSeq" id="WP_264791387.1">
    <property type="nucleotide sequence ID" value="NZ_AP026867.1"/>
</dbReference>
<dbReference type="AlphaFoldDB" id="A0A916DQE4"/>
<evidence type="ECO:0000313" key="2">
    <source>
        <dbReference type="Proteomes" id="UP001060919"/>
    </source>
</evidence>
<organism evidence="1 2">
    <name type="scientific">Aureispira anguillae</name>
    <dbReference type="NCBI Taxonomy" id="2864201"/>
    <lineage>
        <taxon>Bacteria</taxon>
        <taxon>Pseudomonadati</taxon>
        <taxon>Bacteroidota</taxon>
        <taxon>Saprospiria</taxon>
        <taxon>Saprospirales</taxon>
        <taxon>Saprospiraceae</taxon>
        <taxon>Aureispira</taxon>
    </lineage>
</organism>
<dbReference type="EMBL" id="AP026867">
    <property type="protein sequence ID" value="BDS10045.1"/>
    <property type="molecule type" value="Genomic_DNA"/>
</dbReference>
<dbReference type="Proteomes" id="UP001060919">
    <property type="component" value="Chromosome"/>
</dbReference>
<dbReference type="KEGG" id="aup:AsAng_0007500"/>
<keyword evidence="2" id="KW-1185">Reference proteome</keyword>
<reference evidence="1" key="1">
    <citation type="submission" date="2022-09" db="EMBL/GenBank/DDBJ databases">
        <title>Aureispira anguillicida sp. nov., isolated from Leptocephalus of Japanese eel Anguilla japonica.</title>
        <authorList>
            <person name="Yuasa K."/>
            <person name="Mekata T."/>
            <person name="Ikunari K."/>
        </authorList>
    </citation>
    <scope>NUCLEOTIDE SEQUENCE</scope>
    <source>
        <strain evidence="1">EL160426</strain>
    </source>
</reference>
<sequence length="302" mass="34525">MNTTNILFAFLLVNICACANLKSIQEENKGAPIIFSKIQAGRTYISPHAAPYIHFSRNARVVGELQKKDKILIYSEVTSSTNPLFKYTLFPYQGDNCRASLGDLKTTLAYLDTSDKESSEVYNHQFEYNSYKNKTTKETLVNFSCARLADAELLHAIDSIRLFHENTPVDSMGIFLKNILIAANIRDRLNSSQNVIEHFEDSSQYIFTCAVYENSTYSGSPMQSSLRRYLHTAVRVTTQQENHLIKLEVDSLYSLSEIHQHIKANYYQQSNNLATDLIGVKCFDPIDNPYYVILYYFKKVNP</sequence>
<protein>
    <submittedName>
        <fullName evidence="1">Uncharacterized protein</fullName>
    </submittedName>
</protein>
<proteinExistence type="predicted"/>